<evidence type="ECO:0000313" key="15">
    <source>
        <dbReference type="EMBL" id="KAI1879791.1"/>
    </source>
</evidence>
<comment type="similarity">
    <text evidence="3 14">Belongs to the very long-chain fatty acids dehydratase HACD family.</text>
</comment>
<evidence type="ECO:0000256" key="13">
    <source>
        <dbReference type="ARBA" id="ARBA00036671"/>
    </source>
</evidence>
<evidence type="ECO:0000256" key="5">
    <source>
        <dbReference type="ARBA" id="ARBA00022516"/>
    </source>
</evidence>
<dbReference type="GO" id="GO:0030148">
    <property type="term" value="P:sphingolipid biosynthetic process"/>
    <property type="evidence" value="ECO:0007669"/>
    <property type="project" value="TreeGrafter"/>
</dbReference>
<organism evidence="15 16">
    <name type="scientific">Neoarthrinium moseri</name>
    <dbReference type="NCBI Taxonomy" id="1658444"/>
    <lineage>
        <taxon>Eukaryota</taxon>
        <taxon>Fungi</taxon>
        <taxon>Dikarya</taxon>
        <taxon>Ascomycota</taxon>
        <taxon>Pezizomycotina</taxon>
        <taxon>Sordariomycetes</taxon>
        <taxon>Xylariomycetidae</taxon>
        <taxon>Amphisphaeriales</taxon>
        <taxon>Apiosporaceae</taxon>
        <taxon>Neoarthrinium</taxon>
    </lineage>
</organism>
<dbReference type="Pfam" id="PF04387">
    <property type="entry name" value="PTPLA"/>
    <property type="match status" value="1"/>
</dbReference>
<name>A0A9P9WVL4_9PEZI</name>
<comment type="caution">
    <text evidence="14">Lacks conserved residue(s) required for the propagation of feature annotation.</text>
</comment>
<evidence type="ECO:0000256" key="9">
    <source>
        <dbReference type="ARBA" id="ARBA00023098"/>
    </source>
</evidence>
<evidence type="ECO:0000256" key="6">
    <source>
        <dbReference type="ARBA" id="ARBA00022692"/>
    </source>
</evidence>
<feature type="transmembrane region" description="Helical" evidence="14">
    <location>
        <begin position="6"/>
        <end position="28"/>
    </location>
</feature>
<feature type="transmembrane region" description="Helical" evidence="14">
    <location>
        <begin position="150"/>
        <end position="170"/>
    </location>
</feature>
<keyword evidence="7 14" id="KW-0276">Fatty acid metabolism</keyword>
<comment type="catalytic activity">
    <reaction evidence="13 14">
        <text>a very-long-chain (3R)-3-hydroxyacyl-CoA = a very-long-chain (2E)-enoyl-CoA + H2O</text>
        <dbReference type="Rhea" id="RHEA:45812"/>
        <dbReference type="ChEBI" id="CHEBI:15377"/>
        <dbReference type="ChEBI" id="CHEBI:83728"/>
        <dbReference type="ChEBI" id="CHEBI:85440"/>
        <dbReference type="EC" id="4.2.1.134"/>
    </reaction>
</comment>
<dbReference type="OrthoDB" id="46988at2759"/>
<dbReference type="GO" id="GO:0005789">
    <property type="term" value="C:endoplasmic reticulum membrane"/>
    <property type="evidence" value="ECO:0007669"/>
    <property type="project" value="UniProtKB-SubCell"/>
</dbReference>
<comment type="function">
    <text evidence="14">Catalyzes the third of the four reactions of the long-chain fatty acids elongation cycle. This endoplasmic reticulum-bound enzymatic process, allows the addition of two carbons to the chain of long- and very long-chain fatty acids/VLCFAs per cycle. This enzyme catalyzes the dehydration of the 3-hydroxyacyl-CoA intermediate into trans-2,3-enoyl-CoA, within each cycle of fatty acid elongation. Thereby, it participates to the production of VLCFAs of different chain lengths that are involved in multiple biological processes as precursors of membrane lipids and lipid mediators.</text>
</comment>
<dbReference type="PANTHER" id="PTHR11035:SF3">
    <property type="entry name" value="VERY-LONG-CHAIN (3R)-3-HYDROXYACYL-COA DEHYDRATASE"/>
    <property type="match status" value="1"/>
</dbReference>
<evidence type="ECO:0000256" key="1">
    <source>
        <dbReference type="ARBA" id="ARBA00004141"/>
    </source>
</evidence>
<gene>
    <name evidence="15" type="ORF">JX265_001412</name>
</gene>
<evidence type="ECO:0000313" key="16">
    <source>
        <dbReference type="Proteomes" id="UP000829685"/>
    </source>
</evidence>
<sequence length="217" mass="24232">MGAKSVYLLAYNAMSFLLWGYLTLYTLAKLSGSYPQSNVDQLYAEIMPLLAGTQTLALLEVLHAALGLVRASPLTTALQIGGKNLVVWTVMVKFPEIIVGNKVGHSWGAWEFLGCVLAWGCSEMIRYGYFVVQLSNGDTPNWLKWLRYNAFLVLYPAGLLSEAGLVYLSLIQETPMHPFYRGYLLLGLLTYIPAGPFLYTHMLSQRRKVLKQISGKK</sequence>
<protein>
    <recommendedName>
        <fullName evidence="4 14">Very-long-chain (3R)-3-hydroxyacyl-CoA dehydratase</fullName>
        <ecNumber evidence="4 14">4.2.1.134</ecNumber>
    </recommendedName>
</protein>
<evidence type="ECO:0000256" key="11">
    <source>
        <dbReference type="ARBA" id="ARBA00023160"/>
    </source>
</evidence>
<keyword evidence="6 14" id="KW-0812">Transmembrane</keyword>
<evidence type="ECO:0000256" key="4">
    <source>
        <dbReference type="ARBA" id="ARBA00013122"/>
    </source>
</evidence>
<dbReference type="GO" id="GO:0042761">
    <property type="term" value="P:very long-chain fatty acid biosynthetic process"/>
    <property type="evidence" value="ECO:0007669"/>
    <property type="project" value="TreeGrafter"/>
</dbReference>
<dbReference type="AlphaFoldDB" id="A0A9P9WVL4"/>
<dbReference type="PANTHER" id="PTHR11035">
    <property type="entry name" value="VERY-LONG-CHAIN (3R)-3-HYDROXYACYL-COA DEHYDRATASE"/>
    <property type="match status" value="1"/>
</dbReference>
<keyword evidence="11 14" id="KW-0275">Fatty acid biosynthesis</keyword>
<keyword evidence="5 14" id="KW-0444">Lipid biosynthesis</keyword>
<keyword evidence="12 14" id="KW-0456">Lyase</keyword>
<comment type="pathway">
    <text evidence="2 14">Lipid metabolism; fatty acid biosynthesis.</text>
</comment>
<comment type="caution">
    <text evidence="15">The sequence shown here is derived from an EMBL/GenBank/DDBJ whole genome shotgun (WGS) entry which is preliminary data.</text>
</comment>
<dbReference type="GO" id="GO:0102158">
    <property type="term" value="F:very-long-chain (3R)-3-hydroxyacyl-CoA dehydratase activity"/>
    <property type="evidence" value="ECO:0007669"/>
    <property type="project" value="UniProtKB-EC"/>
</dbReference>
<accession>A0A9P9WVL4</accession>
<dbReference type="EMBL" id="JAFIMR010000003">
    <property type="protein sequence ID" value="KAI1879791.1"/>
    <property type="molecule type" value="Genomic_DNA"/>
</dbReference>
<feature type="transmembrane region" description="Helical" evidence="14">
    <location>
        <begin position="182"/>
        <end position="202"/>
    </location>
</feature>
<keyword evidence="8 14" id="KW-1133">Transmembrane helix</keyword>
<keyword evidence="9 14" id="KW-0443">Lipid metabolism</keyword>
<evidence type="ECO:0000256" key="7">
    <source>
        <dbReference type="ARBA" id="ARBA00022832"/>
    </source>
</evidence>
<keyword evidence="16" id="KW-1185">Reference proteome</keyword>
<evidence type="ECO:0000256" key="12">
    <source>
        <dbReference type="ARBA" id="ARBA00023239"/>
    </source>
</evidence>
<proteinExistence type="inferred from homology"/>
<comment type="subcellular location">
    <subcellularLocation>
        <location evidence="14">Endoplasmic reticulum membrane</location>
        <topology evidence="14">Multi-pass membrane protein</topology>
    </subcellularLocation>
    <subcellularLocation>
        <location evidence="1">Membrane</location>
        <topology evidence="1">Multi-pass membrane protein</topology>
    </subcellularLocation>
</comment>
<dbReference type="Proteomes" id="UP000829685">
    <property type="component" value="Unassembled WGS sequence"/>
</dbReference>
<evidence type="ECO:0000256" key="3">
    <source>
        <dbReference type="ARBA" id="ARBA00007811"/>
    </source>
</evidence>
<evidence type="ECO:0000256" key="2">
    <source>
        <dbReference type="ARBA" id="ARBA00005194"/>
    </source>
</evidence>
<evidence type="ECO:0000256" key="8">
    <source>
        <dbReference type="ARBA" id="ARBA00022989"/>
    </source>
</evidence>
<dbReference type="EC" id="4.2.1.134" evidence="4 14"/>
<evidence type="ECO:0000256" key="10">
    <source>
        <dbReference type="ARBA" id="ARBA00023136"/>
    </source>
</evidence>
<keyword evidence="14" id="KW-0256">Endoplasmic reticulum</keyword>
<evidence type="ECO:0000256" key="14">
    <source>
        <dbReference type="RuleBase" id="RU363109"/>
    </source>
</evidence>
<keyword evidence="10 14" id="KW-0472">Membrane</keyword>
<dbReference type="InterPro" id="IPR007482">
    <property type="entry name" value="Tyr_Pase-like_PTPLA"/>
</dbReference>
<dbReference type="GO" id="GO:0030497">
    <property type="term" value="P:fatty acid elongation"/>
    <property type="evidence" value="ECO:0007669"/>
    <property type="project" value="TreeGrafter"/>
</dbReference>
<reference evidence="15" key="1">
    <citation type="submission" date="2021-03" db="EMBL/GenBank/DDBJ databases">
        <title>Revisited historic fungal species revealed as producer of novel bioactive compounds through whole genome sequencing and comparative genomics.</title>
        <authorList>
            <person name="Vignolle G.A."/>
            <person name="Hochenegger N."/>
            <person name="Mach R.L."/>
            <person name="Mach-Aigner A.R."/>
            <person name="Javad Rahimi M."/>
            <person name="Salim K.A."/>
            <person name="Chan C.M."/>
            <person name="Lim L.B.L."/>
            <person name="Cai F."/>
            <person name="Druzhinina I.S."/>
            <person name="U'Ren J.M."/>
            <person name="Derntl C."/>
        </authorList>
    </citation>
    <scope>NUCLEOTIDE SEQUENCE</scope>
    <source>
        <strain evidence="15">TUCIM 5799</strain>
    </source>
</reference>